<dbReference type="GO" id="GO:0016887">
    <property type="term" value="F:ATP hydrolysis activity"/>
    <property type="evidence" value="ECO:0007669"/>
    <property type="project" value="InterPro"/>
</dbReference>
<feature type="transmembrane region" description="Helical" evidence="7">
    <location>
        <begin position="27"/>
        <end position="47"/>
    </location>
</feature>
<dbReference type="InterPro" id="IPR017871">
    <property type="entry name" value="ABC_transporter-like_CS"/>
</dbReference>
<dbReference type="Gene3D" id="1.20.1560.10">
    <property type="entry name" value="ABC transporter type 1, transmembrane domain"/>
    <property type="match status" value="1"/>
</dbReference>
<evidence type="ECO:0000259" key="8">
    <source>
        <dbReference type="PROSITE" id="PS50893"/>
    </source>
</evidence>
<comment type="caution">
    <text evidence="10">The sequence shown here is derived from an EMBL/GenBank/DDBJ whole genome shotgun (WGS) entry which is preliminary data.</text>
</comment>
<dbReference type="GO" id="GO:0005886">
    <property type="term" value="C:plasma membrane"/>
    <property type="evidence" value="ECO:0007669"/>
    <property type="project" value="UniProtKB-SubCell"/>
</dbReference>
<keyword evidence="2 7" id="KW-0812">Transmembrane</keyword>
<dbReference type="RefSeq" id="WP_146927790.1">
    <property type="nucleotide sequence ID" value="NZ_BJUB01000007.1"/>
</dbReference>
<reference evidence="10 11" key="1">
    <citation type="submission" date="2019-07" db="EMBL/GenBank/DDBJ databases">
        <title>Whole genome shotgun sequence of Cellulomonas xylanilytica NBRC 101102.</title>
        <authorList>
            <person name="Hosoyama A."/>
            <person name="Uohara A."/>
            <person name="Ohji S."/>
            <person name="Ichikawa N."/>
        </authorList>
    </citation>
    <scope>NUCLEOTIDE SEQUENCE [LARGE SCALE GENOMIC DNA]</scope>
    <source>
        <strain evidence="10 11">NBRC 101102</strain>
    </source>
</reference>
<accession>A0A510V565</accession>
<evidence type="ECO:0000256" key="1">
    <source>
        <dbReference type="ARBA" id="ARBA00004651"/>
    </source>
</evidence>
<comment type="subcellular location">
    <subcellularLocation>
        <location evidence="1">Cell membrane</location>
        <topology evidence="1">Multi-pass membrane protein</topology>
    </subcellularLocation>
</comment>
<keyword evidence="5 7" id="KW-1133">Transmembrane helix</keyword>
<dbReference type="GO" id="GO:0034040">
    <property type="term" value="F:ATPase-coupled lipid transmembrane transporter activity"/>
    <property type="evidence" value="ECO:0007669"/>
    <property type="project" value="TreeGrafter"/>
</dbReference>
<evidence type="ECO:0000256" key="4">
    <source>
        <dbReference type="ARBA" id="ARBA00022840"/>
    </source>
</evidence>
<dbReference type="EMBL" id="BJUB01000007">
    <property type="protein sequence ID" value="GEK22008.1"/>
    <property type="molecule type" value="Genomic_DNA"/>
</dbReference>
<sequence length="595" mass="63030">MRQTLSGSWALFRLAGSISPSKLTLSAVLMVLQSVALPLAAPALAVLTDAAVAGDARRASTAAVLVAVLVVAALTAGHFAHIFYFELGDAAVMRLERDLISLSHDSPGIEHHERPEYADRLQVLRTELNRSGWGSMQALLSAVGLGVALVITGVLLAELNPWLLLLPLAALPPLVLGRRAENVLGEARAAAAADNRRARHLFVLSLDAAAAKELRTCGLGEEVRGRLRTSWEAATAILWAGEVRADALRAAGQLAFAVAYVAATLVVLRDAVAGQRTVGDVVLVITLASQVNQQVTAAVTILQQLQRAARSMTDLAWMRSLVQAQTVHGAQVPAPDVLRDGIRFDGVSFAYPGTDAPVLEAVDLVLPAGTSVAIVGENGAGKTTLVKLLCRFYAPTTGTITVDGVDLHDLDPVGWRDRTAAGFQDFCRFELLARQNVGVGDLPRIESDEAVLGALDRAHSSDVLTRLEEGLDTQLGTSHADGAQLSGGQWQKLALGRAMMREQPLLVVLDEPTSALDAQAEHDLYERYAAHAKAVGATTGAVTVLVSHRFSTVRMADLILVVADHRIVEAGSHEELVAQGGLYAELFGIQAAAYL</sequence>
<dbReference type="PROSITE" id="PS50893">
    <property type="entry name" value="ABC_TRANSPORTER_2"/>
    <property type="match status" value="1"/>
</dbReference>
<dbReference type="AlphaFoldDB" id="A0A510V565"/>
<dbReference type="InterPro" id="IPR011527">
    <property type="entry name" value="ABC1_TM_dom"/>
</dbReference>
<evidence type="ECO:0000256" key="7">
    <source>
        <dbReference type="SAM" id="Phobius"/>
    </source>
</evidence>
<dbReference type="InterPro" id="IPR003439">
    <property type="entry name" value="ABC_transporter-like_ATP-bd"/>
</dbReference>
<dbReference type="SUPFAM" id="SSF52540">
    <property type="entry name" value="P-loop containing nucleoside triphosphate hydrolases"/>
    <property type="match status" value="1"/>
</dbReference>
<dbReference type="GO" id="GO:0140359">
    <property type="term" value="F:ABC-type transporter activity"/>
    <property type="evidence" value="ECO:0007669"/>
    <property type="project" value="InterPro"/>
</dbReference>
<dbReference type="SUPFAM" id="SSF90123">
    <property type="entry name" value="ABC transporter transmembrane region"/>
    <property type="match status" value="1"/>
</dbReference>
<evidence type="ECO:0000313" key="10">
    <source>
        <dbReference type="EMBL" id="GEK22008.1"/>
    </source>
</evidence>
<keyword evidence="3" id="KW-0547">Nucleotide-binding</keyword>
<keyword evidence="11" id="KW-1185">Reference proteome</keyword>
<feature type="transmembrane region" description="Helical" evidence="7">
    <location>
        <begin position="59"/>
        <end position="84"/>
    </location>
</feature>
<dbReference type="SMART" id="SM00382">
    <property type="entry name" value="AAA"/>
    <property type="match status" value="1"/>
</dbReference>
<dbReference type="PANTHER" id="PTHR24221:SF646">
    <property type="entry name" value="HAEMOLYSIN SECRETION ATP-BINDING PROTEIN"/>
    <property type="match status" value="1"/>
</dbReference>
<evidence type="ECO:0000259" key="9">
    <source>
        <dbReference type="PROSITE" id="PS50929"/>
    </source>
</evidence>
<dbReference type="InterPro" id="IPR027417">
    <property type="entry name" value="P-loop_NTPase"/>
</dbReference>
<proteinExistence type="predicted"/>
<dbReference type="PROSITE" id="PS50929">
    <property type="entry name" value="ABC_TM1F"/>
    <property type="match status" value="1"/>
</dbReference>
<evidence type="ECO:0000256" key="2">
    <source>
        <dbReference type="ARBA" id="ARBA00022692"/>
    </source>
</evidence>
<evidence type="ECO:0000313" key="11">
    <source>
        <dbReference type="Proteomes" id="UP000321118"/>
    </source>
</evidence>
<dbReference type="InterPro" id="IPR003593">
    <property type="entry name" value="AAA+_ATPase"/>
</dbReference>
<dbReference type="PROSITE" id="PS00211">
    <property type="entry name" value="ABC_TRANSPORTER_1"/>
    <property type="match status" value="1"/>
</dbReference>
<organism evidence="10 11">
    <name type="scientific">Cellulomonas xylanilytica</name>
    <dbReference type="NCBI Taxonomy" id="233583"/>
    <lineage>
        <taxon>Bacteria</taxon>
        <taxon>Bacillati</taxon>
        <taxon>Actinomycetota</taxon>
        <taxon>Actinomycetes</taxon>
        <taxon>Micrococcales</taxon>
        <taxon>Cellulomonadaceae</taxon>
        <taxon>Cellulomonas</taxon>
    </lineage>
</organism>
<dbReference type="Gene3D" id="3.40.50.300">
    <property type="entry name" value="P-loop containing nucleotide triphosphate hydrolases"/>
    <property type="match status" value="1"/>
</dbReference>
<feature type="domain" description="ABC transmembrane type-1" evidence="9">
    <location>
        <begin position="25"/>
        <end position="307"/>
    </location>
</feature>
<dbReference type="GO" id="GO:0005524">
    <property type="term" value="F:ATP binding"/>
    <property type="evidence" value="ECO:0007669"/>
    <property type="project" value="UniProtKB-KW"/>
</dbReference>
<gene>
    <name evidence="10" type="ORF">CXY01_25280</name>
</gene>
<dbReference type="OrthoDB" id="9806127at2"/>
<dbReference type="PANTHER" id="PTHR24221">
    <property type="entry name" value="ATP-BINDING CASSETTE SUB-FAMILY B"/>
    <property type="match status" value="1"/>
</dbReference>
<dbReference type="Proteomes" id="UP000321118">
    <property type="component" value="Unassembled WGS sequence"/>
</dbReference>
<protein>
    <submittedName>
        <fullName evidence="10">ABC transporter permease</fullName>
    </submittedName>
</protein>
<keyword evidence="4" id="KW-0067">ATP-binding</keyword>
<dbReference type="InterPro" id="IPR039421">
    <property type="entry name" value="Type_1_exporter"/>
</dbReference>
<name>A0A510V565_9CELL</name>
<evidence type="ECO:0000256" key="5">
    <source>
        <dbReference type="ARBA" id="ARBA00022989"/>
    </source>
</evidence>
<dbReference type="Pfam" id="PF00005">
    <property type="entry name" value="ABC_tran"/>
    <property type="match status" value="1"/>
</dbReference>
<feature type="domain" description="ABC transporter" evidence="8">
    <location>
        <begin position="342"/>
        <end position="589"/>
    </location>
</feature>
<dbReference type="InterPro" id="IPR036640">
    <property type="entry name" value="ABC1_TM_sf"/>
</dbReference>
<feature type="transmembrane region" description="Helical" evidence="7">
    <location>
        <begin position="138"/>
        <end position="157"/>
    </location>
</feature>
<evidence type="ECO:0000256" key="6">
    <source>
        <dbReference type="ARBA" id="ARBA00023136"/>
    </source>
</evidence>
<evidence type="ECO:0000256" key="3">
    <source>
        <dbReference type="ARBA" id="ARBA00022741"/>
    </source>
</evidence>
<keyword evidence="6 7" id="KW-0472">Membrane</keyword>